<dbReference type="InterPro" id="IPR001482">
    <property type="entry name" value="T2SS/T4SS_dom"/>
</dbReference>
<keyword evidence="2 4" id="KW-0547">Nucleotide-binding</keyword>
<evidence type="ECO:0000313" key="6">
    <source>
        <dbReference type="EMBL" id="TLS67307.1"/>
    </source>
</evidence>
<dbReference type="SMART" id="SM00382">
    <property type="entry name" value="AAA"/>
    <property type="match status" value="1"/>
</dbReference>
<dbReference type="Proteomes" id="UP000306585">
    <property type="component" value="Unassembled WGS sequence"/>
</dbReference>
<dbReference type="GO" id="GO:0005524">
    <property type="term" value="F:ATP binding"/>
    <property type="evidence" value="ECO:0007669"/>
    <property type="project" value="UniProtKB-UniRule"/>
</dbReference>
<name>A0A5R9GSS3_9PROT</name>
<dbReference type="Gene3D" id="3.40.50.300">
    <property type="entry name" value="P-loop containing nucleotide triphosphate hydrolases"/>
    <property type="match status" value="1"/>
</dbReference>
<dbReference type="Gene3D" id="3.30.450.90">
    <property type="match status" value="1"/>
</dbReference>
<dbReference type="PANTHER" id="PTHR30258:SF2">
    <property type="entry name" value="COMG OPERON PROTEIN 1"/>
    <property type="match status" value="1"/>
</dbReference>
<comment type="similarity">
    <text evidence="1 4">Belongs to the GSP E family.</text>
</comment>
<dbReference type="SUPFAM" id="SSF52540">
    <property type="entry name" value="P-loop containing nucleoside triphosphate hydrolases"/>
    <property type="match status" value="1"/>
</dbReference>
<dbReference type="CDD" id="cd01129">
    <property type="entry name" value="PulE-GspE-like"/>
    <property type="match status" value="1"/>
</dbReference>
<dbReference type="RefSeq" id="WP_138239223.1">
    <property type="nucleotide sequence ID" value="NZ_VBRY01000006.1"/>
</dbReference>
<dbReference type="InterPro" id="IPR013369">
    <property type="entry name" value="T2SS_GspE"/>
</dbReference>
<comment type="subcellular location">
    <subcellularLocation>
        <location evidence="4">Cell inner membrane</location>
    </subcellularLocation>
</comment>
<dbReference type="EMBL" id="VBRY01000006">
    <property type="protein sequence ID" value="TLS67307.1"/>
    <property type="molecule type" value="Genomic_DNA"/>
</dbReference>
<dbReference type="PROSITE" id="PS00662">
    <property type="entry name" value="T2SP_E"/>
    <property type="match status" value="1"/>
</dbReference>
<organism evidence="6 7">
    <name type="scientific">Mariprofundus erugo</name>
    <dbReference type="NCBI Taxonomy" id="2528639"/>
    <lineage>
        <taxon>Bacteria</taxon>
        <taxon>Pseudomonadati</taxon>
        <taxon>Pseudomonadota</taxon>
        <taxon>Candidatius Mariprofundia</taxon>
        <taxon>Mariprofundales</taxon>
        <taxon>Mariprofundaceae</taxon>
        <taxon>Mariprofundus</taxon>
    </lineage>
</organism>
<dbReference type="PANTHER" id="PTHR30258">
    <property type="entry name" value="TYPE II SECRETION SYSTEM PROTEIN GSPE-RELATED"/>
    <property type="match status" value="1"/>
</dbReference>
<protein>
    <recommendedName>
        <fullName evidence="4">Type II secretion system protein E</fullName>
        <shortName evidence="4">T2SS protein E</shortName>
    </recommendedName>
    <alternativeName>
        <fullName evidence="4">Type II traffic warden ATPase</fullName>
    </alternativeName>
</protein>
<dbReference type="InterPro" id="IPR027417">
    <property type="entry name" value="P-loop_NTPase"/>
</dbReference>
<evidence type="ECO:0000256" key="2">
    <source>
        <dbReference type="ARBA" id="ARBA00022741"/>
    </source>
</evidence>
<evidence type="ECO:0000256" key="4">
    <source>
        <dbReference type="RuleBase" id="RU366070"/>
    </source>
</evidence>
<comment type="function">
    <text evidence="4">ATPase component of the type II secretion system required for the energy-dependent secretion of extracellular factors such as proteases and toxins from the periplasm. Acts as a molecular motor to provide the energy that is required for assembly of the pseudopilus and the extrusion of substrates generated in the cytoplasm.</text>
</comment>
<keyword evidence="4" id="KW-0653">Protein transport</keyword>
<reference evidence="6 7" key="1">
    <citation type="journal article" date="2019" name="Appl. Environ. Microbiol.">
        <title>Environmental Evidence and Genomic Insight of Iron-oxidizing Bacteria Preference Towards More Corrosion Resistant Stainless Steel at Higher Salinities.</title>
        <authorList>
            <person name="Garrison C.E."/>
            <person name="Price K.A."/>
            <person name="Field E.K."/>
        </authorList>
    </citation>
    <scope>NUCLEOTIDE SEQUENCE [LARGE SCALE GENOMIC DNA]</scope>
    <source>
        <strain evidence="6 7">P3</strain>
    </source>
</reference>
<dbReference type="NCBIfam" id="TIGR02533">
    <property type="entry name" value="type_II_gspE"/>
    <property type="match status" value="1"/>
</dbReference>
<dbReference type="OrthoDB" id="5288019at2"/>
<evidence type="ECO:0000313" key="7">
    <source>
        <dbReference type="Proteomes" id="UP000306585"/>
    </source>
</evidence>
<keyword evidence="7" id="KW-1185">Reference proteome</keyword>
<evidence type="ECO:0000256" key="1">
    <source>
        <dbReference type="ARBA" id="ARBA00006611"/>
    </source>
</evidence>
<dbReference type="GO" id="GO:0015628">
    <property type="term" value="P:protein secretion by the type II secretion system"/>
    <property type="evidence" value="ECO:0007669"/>
    <property type="project" value="UniProtKB-UniRule"/>
</dbReference>
<evidence type="ECO:0000256" key="3">
    <source>
        <dbReference type="ARBA" id="ARBA00022840"/>
    </source>
</evidence>
<dbReference type="Pfam" id="PF05157">
    <property type="entry name" value="MshEN"/>
    <property type="match status" value="1"/>
</dbReference>
<sequence>MLQLTRLTSDQVDAQRVAAFTLPVLRSGPLLPLKPLQGLANPVAVAVDAPWPWELLDDCRRLFGVEVQPVYLPREAILIALNQAFDMASASAEQMMEDLGIDELSREIEEVGDLLESEDDAPVIRLVNTLLSQALKERASDIHIEPFESRVLVRFRVDGVLHTIVHPPKAVQAALTSRIKVMAGLDIAEKRHPQDGRFRVKIAGREVDVRVSLLPTAYGERVVMRLLDRGAKMLTLAELGMSPAQLQTMQEVIGLPHGIVLVTGPTGSGKSTTLYAALMQVDRINRNVMTIEDPIEYQIEGVGQMQVQPKIGVSFAAGLRSILRQDPDIVMIGEIRDLETAEIAIQASLTGHLVFATLHTNDALSAIVRLQDMGVEPYLVASSLTMVQAQRLVRRLCPHCCTPRHPTADDWRLLESNPEDYAHVEQVYAAVGCDHCMGTGYIGRVAIYEITRISDAMRNLIHDGKGLPAMRRLARAEAMVTLRHDGARHVANGVTTIDEVLRVSLEDMLVVEV</sequence>
<evidence type="ECO:0000259" key="5">
    <source>
        <dbReference type="PROSITE" id="PS00662"/>
    </source>
</evidence>
<gene>
    <name evidence="6" type="primary">gspE</name>
    <name evidence="6" type="ORF">FEF65_07720</name>
</gene>
<keyword evidence="4" id="KW-0813">Transport</keyword>
<dbReference type="GO" id="GO:0016887">
    <property type="term" value="F:ATP hydrolysis activity"/>
    <property type="evidence" value="ECO:0007669"/>
    <property type="project" value="TreeGrafter"/>
</dbReference>
<feature type="domain" description="Bacterial type II secretion system protein E" evidence="5">
    <location>
        <begin position="323"/>
        <end position="337"/>
    </location>
</feature>
<accession>A0A5R9GSS3</accession>
<dbReference type="InterPro" id="IPR007831">
    <property type="entry name" value="T2SS_GspE_N"/>
</dbReference>
<dbReference type="FunFam" id="3.30.450.90:FF:000001">
    <property type="entry name" value="Type II secretion system ATPase GspE"/>
    <property type="match status" value="1"/>
</dbReference>
<dbReference type="InterPro" id="IPR003593">
    <property type="entry name" value="AAA+_ATPase"/>
</dbReference>
<proteinExistence type="inferred from homology"/>
<keyword evidence="3 4" id="KW-0067">ATP-binding</keyword>
<comment type="caution">
    <text evidence="6">The sequence shown here is derived from an EMBL/GenBank/DDBJ whole genome shotgun (WGS) entry which is preliminary data.</text>
</comment>
<dbReference type="GO" id="GO:0015627">
    <property type="term" value="C:type II protein secretion system complex"/>
    <property type="evidence" value="ECO:0007669"/>
    <property type="project" value="UniProtKB-UniRule"/>
</dbReference>
<dbReference type="FunFam" id="3.40.50.300:FF:000398">
    <property type="entry name" value="Type IV pilus assembly ATPase PilB"/>
    <property type="match status" value="1"/>
</dbReference>
<dbReference type="AlphaFoldDB" id="A0A5R9GSS3"/>
<dbReference type="Pfam" id="PF00437">
    <property type="entry name" value="T2SSE"/>
    <property type="match status" value="1"/>
</dbReference>
<dbReference type="GO" id="GO:0005886">
    <property type="term" value="C:plasma membrane"/>
    <property type="evidence" value="ECO:0007669"/>
    <property type="project" value="UniProtKB-SubCell"/>
</dbReference>